<dbReference type="InterPro" id="IPR009003">
    <property type="entry name" value="Peptidase_S1_PA"/>
</dbReference>
<keyword evidence="5" id="KW-0720">Serine protease</keyword>
<sequence>MLRRPSVIAGCVLTLAALAFPATAALAQPGSPSLEPSAAQSAPQPPPGVAEAMQRDLGLSAEQARTRLANEQQAGRTEAALRAGLADHFAGSWLNGPTATLVVATTDAAAVPSIVAAGAEATVVEHTLASLTAAKEALDRAAAKAPGTTPVWYVDVRSNSVVVLSSQPAGAEAFVAASGADRALVRIEKSAERPRPFYDLRGGDAYYIGSGTRCSIGFPVTRGTTNGFVTAGHCAVASSTSGSNRVAQGTFQGSSFPGNDYAWVAANSNWTSRPWVYSNGSNLPVRGSTVAIEGASVCRSGSTTGWHCGTVQQRNSSVTYQEGTVYEVTRTNVCAEPGDSGGSFISGDQAQGVTSGGTGNCGSGGITYFQPVGEILSAYGLTLTVEGGGGNPSPSPSPTGGSTSWQAGTAYAAGAQVTYAGVSYRCLQGHTAQTGWEPPNVPALWQRLG</sequence>
<evidence type="ECO:0000256" key="2">
    <source>
        <dbReference type="ARBA" id="ARBA00022670"/>
    </source>
</evidence>
<dbReference type="PRINTS" id="PR00861">
    <property type="entry name" value="ALYTICPTASE"/>
</dbReference>
<feature type="chain" id="PRO_5046750491" evidence="9">
    <location>
        <begin position="25"/>
        <end position="449"/>
    </location>
</feature>
<keyword evidence="7" id="KW-1015">Disulfide bond</keyword>
<organism evidence="11 12">
    <name type="scientific">Microtetraspora glauca</name>
    <dbReference type="NCBI Taxonomy" id="1996"/>
    <lineage>
        <taxon>Bacteria</taxon>
        <taxon>Bacillati</taxon>
        <taxon>Actinomycetota</taxon>
        <taxon>Actinomycetes</taxon>
        <taxon>Streptosporangiales</taxon>
        <taxon>Streptosporangiaceae</taxon>
        <taxon>Microtetraspora</taxon>
    </lineage>
</organism>
<dbReference type="InterPro" id="IPR004236">
    <property type="entry name" value="Pept_S1_alpha_lytic"/>
</dbReference>
<dbReference type="EMBL" id="JBFALK010000013">
    <property type="protein sequence ID" value="MEV0971609.1"/>
    <property type="molecule type" value="Genomic_DNA"/>
</dbReference>
<dbReference type="SUPFAM" id="SSF54806">
    <property type="entry name" value="Alpha-lytic protease prodomain"/>
    <property type="match status" value="2"/>
</dbReference>
<dbReference type="GO" id="GO:0006508">
    <property type="term" value="P:proteolysis"/>
    <property type="evidence" value="ECO:0007669"/>
    <property type="project" value="UniProtKB-KW"/>
</dbReference>
<feature type="signal peptide" evidence="9">
    <location>
        <begin position="1"/>
        <end position="24"/>
    </location>
</feature>
<comment type="similarity">
    <text evidence="1">Belongs to the peptidase S1 family.</text>
</comment>
<dbReference type="InterPro" id="IPR035070">
    <property type="entry name" value="Streptogrisin_prodomain"/>
</dbReference>
<proteinExistence type="inferred from homology"/>
<dbReference type="Gene3D" id="2.10.10.20">
    <property type="entry name" value="Carbohydrate-binding module superfamily 5/12"/>
    <property type="match status" value="1"/>
</dbReference>
<dbReference type="InterPro" id="IPR001316">
    <property type="entry name" value="Pept_S1A_streptogrisin"/>
</dbReference>
<gene>
    <name evidence="11" type="ORF">AB0I59_23595</name>
</gene>
<dbReference type="SMART" id="SM00495">
    <property type="entry name" value="ChtBD3"/>
    <property type="match status" value="1"/>
</dbReference>
<dbReference type="CDD" id="cd21112">
    <property type="entry name" value="alphaLP-like"/>
    <property type="match status" value="1"/>
</dbReference>
<evidence type="ECO:0000256" key="6">
    <source>
        <dbReference type="ARBA" id="ARBA00023145"/>
    </source>
</evidence>
<dbReference type="SUPFAM" id="SSF50494">
    <property type="entry name" value="Trypsin-like serine proteases"/>
    <property type="match status" value="1"/>
</dbReference>
<keyword evidence="3 9" id="KW-0732">Signal</keyword>
<evidence type="ECO:0000256" key="9">
    <source>
        <dbReference type="SAM" id="SignalP"/>
    </source>
</evidence>
<name>A0ABV3GJ44_MICGL</name>
<dbReference type="SUPFAM" id="SSF51055">
    <property type="entry name" value="Carbohydrate binding domain"/>
    <property type="match status" value="1"/>
</dbReference>
<dbReference type="PIRSF" id="PIRSF001134">
    <property type="entry name" value="Streptogrisin"/>
    <property type="match status" value="1"/>
</dbReference>
<evidence type="ECO:0000256" key="5">
    <source>
        <dbReference type="ARBA" id="ARBA00022825"/>
    </source>
</evidence>
<evidence type="ECO:0000313" key="12">
    <source>
        <dbReference type="Proteomes" id="UP001551675"/>
    </source>
</evidence>
<dbReference type="InterPro" id="IPR003610">
    <property type="entry name" value="CBM5/12"/>
</dbReference>
<dbReference type="RefSeq" id="WP_358136026.1">
    <property type="nucleotide sequence ID" value="NZ_JBFALK010000013.1"/>
</dbReference>
<feature type="domain" description="Chitin-binding type-3" evidence="10">
    <location>
        <begin position="402"/>
        <end position="448"/>
    </location>
</feature>
<dbReference type="GO" id="GO:0008233">
    <property type="term" value="F:peptidase activity"/>
    <property type="evidence" value="ECO:0007669"/>
    <property type="project" value="UniProtKB-KW"/>
</dbReference>
<dbReference type="Pfam" id="PF02983">
    <property type="entry name" value="Pro_Al_protease"/>
    <property type="match status" value="1"/>
</dbReference>
<dbReference type="Pfam" id="PF02839">
    <property type="entry name" value="CBM_5_12"/>
    <property type="match status" value="1"/>
</dbReference>
<evidence type="ECO:0000256" key="7">
    <source>
        <dbReference type="ARBA" id="ARBA00023157"/>
    </source>
</evidence>
<accession>A0ABV3GJ44</accession>
<evidence type="ECO:0000313" key="11">
    <source>
        <dbReference type="EMBL" id="MEV0971609.1"/>
    </source>
</evidence>
<keyword evidence="12" id="KW-1185">Reference proteome</keyword>
<evidence type="ECO:0000259" key="10">
    <source>
        <dbReference type="SMART" id="SM00495"/>
    </source>
</evidence>
<dbReference type="Proteomes" id="UP001551675">
    <property type="component" value="Unassembled WGS sequence"/>
</dbReference>
<evidence type="ECO:0000256" key="1">
    <source>
        <dbReference type="ARBA" id="ARBA00007664"/>
    </source>
</evidence>
<dbReference type="InterPro" id="IPR043504">
    <property type="entry name" value="Peptidase_S1_PA_chymotrypsin"/>
</dbReference>
<evidence type="ECO:0000256" key="4">
    <source>
        <dbReference type="ARBA" id="ARBA00022801"/>
    </source>
</evidence>
<protein>
    <submittedName>
        <fullName evidence="11">Alpha-lytic protease prodomain-containing protein</fullName>
    </submittedName>
</protein>
<feature type="region of interest" description="Disordered" evidence="8">
    <location>
        <begin position="29"/>
        <end position="53"/>
    </location>
</feature>
<feature type="compositionally biased region" description="Low complexity" evidence="8">
    <location>
        <begin position="29"/>
        <end position="42"/>
    </location>
</feature>
<evidence type="ECO:0000256" key="3">
    <source>
        <dbReference type="ARBA" id="ARBA00022729"/>
    </source>
</evidence>
<reference evidence="11 12" key="1">
    <citation type="submission" date="2024-06" db="EMBL/GenBank/DDBJ databases">
        <title>The Natural Products Discovery Center: Release of the First 8490 Sequenced Strains for Exploring Actinobacteria Biosynthetic Diversity.</title>
        <authorList>
            <person name="Kalkreuter E."/>
            <person name="Kautsar S.A."/>
            <person name="Yang D."/>
            <person name="Bader C.D."/>
            <person name="Teijaro C.N."/>
            <person name="Fluegel L."/>
            <person name="Davis C.M."/>
            <person name="Simpson J.R."/>
            <person name="Lauterbach L."/>
            <person name="Steele A.D."/>
            <person name="Gui C."/>
            <person name="Meng S."/>
            <person name="Li G."/>
            <person name="Viehrig K."/>
            <person name="Ye F."/>
            <person name="Su P."/>
            <person name="Kiefer A.F."/>
            <person name="Nichols A."/>
            <person name="Cepeda A.J."/>
            <person name="Yan W."/>
            <person name="Fan B."/>
            <person name="Jiang Y."/>
            <person name="Adhikari A."/>
            <person name="Zheng C.-J."/>
            <person name="Schuster L."/>
            <person name="Cowan T.M."/>
            <person name="Smanski M.J."/>
            <person name="Chevrette M.G."/>
            <person name="De Carvalho L.P.S."/>
            <person name="Shen B."/>
        </authorList>
    </citation>
    <scope>NUCLEOTIDE SEQUENCE [LARGE SCALE GENOMIC DNA]</scope>
    <source>
        <strain evidence="11 12">NPDC050100</strain>
    </source>
</reference>
<keyword evidence="4" id="KW-0378">Hydrolase</keyword>
<evidence type="ECO:0000256" key="8">
    <source>
        <dbReference type="SAM" id="MobiDB-lite"/>
    </source>
</evidence>
<dbReference type="Gene3D" id="3.30.300.50">
    <property type="match status" value="2"/>
</dbReference>
<keyword evidence="6" id="KW-0865">Zymogen</keyword>
<dbReference type="InterPro" id="IPR036573">
    <property type="entry name" value="CBM_sf_5/12"/>
</dbReference>
<comment type="caution">
    <text evidence="11">The sequence shown here is derived from an EMBL/GenBank/DDBJ whole genome shotgun (WGS) entry which is preliminary data.</text>
</comment>
<dbReference type="Gene3D" id="2.40.10.10">
    <property type="entry name" value="Trypsin-like serine proteases"/>
    <property type="match status" value="2"/>
</dbReference>
<dbReference type="CDD" id="cd12214">
    <property type="entry name" value="ChiA1_BD"/>
    <property type="match status" value="1"/>
</dbReference>
<dbReference type="InterPro" id="IPR037295">
    <property type="entry name" value="Alpha-lytic_protease_prodomain"/>
</dbReference>
<keyword evidence="2 11" id="KW-0645">Protease</keyword>